<evidence type="ECO:0000256" key="7">
    <source>
        <dbReference type="ARBA" id="ARBA00022857"/>
    </source>
</evidence>
<dbReference type="SUPFAM" id="SSF51735">
    <property type="entry name" value="NAD(P)-binding Rossmann-fold domains"/>
    <property type="match status" value="1"/>
</dbReference>
<feature type="domain" description="Histone deacetylase" evidence="13">
    <location>
        <begin position="390"/>
        <end position="715"/>
    </location>
</feature>
<feature type="compositionally biased region" description="Basic and acidic residues" evidence="12">
    <location>
        <begin position="1209"/>
        <end position="1255"/>
    </location>
</feature>
<dbReference type="Pfam" id="PF00106">
    <property type="entry name" value="adh_short"/>
    <property type="match status" value="1"/>
</dbReference>
<dbReference type="Proteomes" id="UP000044602">
    <property type="component" value="Unassembled WGS sequence"/>
</dbReference>
<dbReference type="STRING" id="100787.A0A0G4N4L3"/>
<dbReference type="Pfam" id="PF00850">
    <property type="entry name" value="Hist_deacetyl"/>
    <property type="match status" value="1"/>
</dbReference>
<keyword evidence="4" id="KW-0678">Repressor</keyword>
<keyword evidence="16" id="KW-1185">Reference proteome</keyword>
<dbReference type="InterPro" id="IPR000286">
    <property type="entry name" value="HDACs"/>
</dbReference>
<dbReference type="InterPro" id="IPR002347">
    <property type="entry name" value="SDR_fam"/>
</dbReference>
<feature type="region of interest" description="Disordered" evidence="12">
    <location>
        <begin position="1028"/>
        <end position="1489"/>
    </location>
</feature>
<protein>
    <recommendedName>
        <fullName evidence="3">histone deacetylase</fullName>
        <ecNumber evidence="3">3.5.1.98</ecNumber>
    </recommendedName>
</protein>
<feature type="compositionally biased region" description="Polar residues" evidence="12">
    <location>
        <begin position="1301"/>
        <end position="1310"/>
    </location>
</feature>
<evidence type="ECO:0000256" key="4">
    <source>
        <dbReference type="ARBA" id="ARBA00022491"/>
    </source>
</evidence>
<comment type="similarity">
    <text evidence="2">Belongs to the histone deacetylase family. HD type 2 subfamily.</text>
</comment>
<feature type="compositionally biased region" description="Pro residues" evidence="12">
    <location>
        <begin position="1075"/>
        <end position="1103"/>
    </location>
</feature>
<feature type="compositionally biased region" description="Polar residues" evidence="12">
    <location>
        <begin position="1429"/>
        <end position="1467"/>
    </location>
</feature>
<feature type="compositionally biased region" description="Gly residues" evidence="12">
    <location>
        <begin position="1474"/>
        <end position="1485"/>
    </location>
</feature>
<comment type="catalytic activity">
    <reaction evidence="11">
        <text>N(6)-acetyl-L-lysyl-[histone] + H2O = L-lysyl-[histone] + acetate</text>
        <dbReference type="Rhea" id="RHEA:58196"/>
        <dbReference type="Rhea" id="RHEA-COMP:9845"/>
        <dbReference type="Rhea" id="RHEA-COMP:11338"/>
        <dbReference type="ChEBI" id="CHEBI:15377"/>
        <dbReference type="ChEBI" id="CHEBI:29969"/>
        <dbReference type="ChEBI" id="CHEBI:30089"/>
        <dbReference type="ChEBI" id="CHEBI:61930"/>
        <dbReference type="EC" id="3.5.1.98"/>
    </reaction>
</comment>
<evidence type="ECO:0000256" key="3">
    <source>
        <dbReference type="ARBA" id="ARBA00012111"/>
    </source>
</evidence>
<evidence type="ECO:0000256" key="11">
    <source>
        <dbReference type="ARBA" id="ARBA00048287"/>
    </source>
</evidence>
<evidence type="ECO:0000313" key="15">
    <source>
        <dbReference type="EMBL" id="CRK41397.1"/>
    </source>
</evidence>
<evidence type="ECO:0000259" key="13">
    <source>
        <dbReference type="Pfam" id="PF00850"/>
    </source>
</evidence>
<feature type="compositionally biased region" description="Pro residues" evidence="12">
    <location>
        <begin position="1120"/>
        <end position="1133"/>
    </location>
</feature>
<dbReference type="PROSITE" id="PS00061">
    <property type="entry name" value="ADH_SHORT"/>
    <property type="match status" value="1"/>
</dbReference>
<dbReference type="ESTHER" id="verdv-g2wsw7">
    <property type="family name" value="Arb2_domain"/>
</dbReference>
<dbReference type="Gene3D" id="3.40.800.20">
    <property type="entry name" value="Histone deacetylase domain"/>
    <property type="match status" value="1"/>
</dbReference>
<dbReference type="GO" id="GO:0141221">
    <property type="term" value="F:histone deacetylase activity, hydrolytic mechanism"/>
    <property type="evidence" value="ECO:0007669"/>
    <property type="project" value="UniProtKB-EC"/>
</dbReference>
<evidence type="ECO:0000256" key="2">
    <source>
        <dbReference type="ARBA" id="ARBA00007738"/>
    </source>
</evidence>
<dbReference type="PANTHER" id="PTHR10625">
    <property type="entry name" value="HISTONE DEACETYLASE HDAC1-RELATED"/>
    <property type="match status" value="1"/>
</dbReference>
<feature type="compositionally biased region" description="Low complexity" evidence="12">
    <location>
        <begin position="1404"/>
        <end position="1418"/>
    </location>
</feature>
<dbReference type="InterPro" id="IPR019154">
    <property type="entry name" value="Arb2-like_domain"/>
</dbReference>
<feature type="compositionally biased region" description="Pro residues" evidence="12">
    <location>
        <begin position="1372"/>
        <end position="1383"/>
    </location>
</feature>
<feature type="compositionally biased region" description="Low complexity" evidence="12">
    <location>
        <begin position="1104"/>
        <end position="1119"/>
    </location>
</feature>
<feature type="region of interest" description="Disordered" evidence="12">
    <location>
        <begin position="269"/>
        <end position="360"/>
    </location>
</feature>
<dbReference type="SUPFAM" id="SSF52768">
    <property type="entry name" value="Arginase/deacetylase"/>
    <property type="match status" value="1"/>
</dbReference>
<dbReference type="InterPro" id="IPR036291">
    <property type="entry name" value="NAD(P)-bd_dom_sf"/>
</dbReference>
<dbReference type="EC" id="3.5.1.98" evidence="3"/>
<dbReference type="CDD" id="cd05233">
    <property type="entry name" value="SDR_c"/>
    <property type="match status" value="1"/>
</dbReference>
<evidence type="ECO:0000259" key="14">
    <source>
        <dbReference type="Pfam" id="PF09757"/>
    </source>
</evidence>
<keyword evidence="10" id="KW-0539">Nucleus</keyword>
<evidence type="ECO:0000256" key="5">
    <source>
        <dbReference type="ARBA" id="ARBA00022801"/>
    </source>
</evidence>
<keyword evidence="6" id="KW-0156">Chromatin regulator</keyword>
<keyword evidence="7" id="KW-0521">NADP</keyword>
<reference evidence="15 16" key="1">
    <citation type="submission" date="2015-05" db="EMBL/GenBank/DDBJ databases">
        <authorList>
            <person name="Wang D.B."/>
            <person name="Wang M."/>
        </authorList>
    </citation>
    <scope>NUCLEOTIDE SEQUENCE [LARGE SCALE GENOMIC DNA]</scope>
    <source>
        <strain evidence="15">VL1</strain>
    </source>
</reference>
<evidence type="ECO:0000256" key="1">
    <source>
        <dbReference type="ARBA" id="ARBA00004123"/>
    </source>
</evidence>
<dbReference type="Gene3D" id="3.40.50.720">
    <property type="entry name" value="NAD(P)-binding Rossmann-like Domain"/>
    <property type="match status" value="1"/>
</dbReference>
<organism evidence="15 16">
    <name type="scientific">Verticillium longisporum</name>
    <name type="common">Verticillium dahliae var. longisporum</name>
    <dbReference type="NCBI Taxonomy" id="100787"/>
    <lineage>
        <taxon>Eukaryota</taxon>
        <taxon>Fungi</taxon>
        <taxon>Dikarya</taxon>
        <taxon>Ascomycota</taxon>
        <taxon>Pezizomycotina</taxon>
        <taxon>Sordariomycetes</taxon>
        <taxon>Hypocreomycetidae</taxon>
        <taxon>Glomerellales</taxon>
        <taxon>Plectosphaerellaceae</taxon>
        <taxon>Verticillium</taxon>
    </lineage>
</organism>
<dbReference type="PANTHER" id="PTHR10625:SF5">
    <property type="entry name" value="HISTONE DEACETYLASE"/>
    <property type="match status" value="1"/>
</dbReference>
<evidence type="ECO:0000256" key="9">
    <source>
        <dbReference type="ARBA" id="ARBA00023163"/>
    </source>
</evidence>
<dbReference type="InterPro" id="IPR037138">
    <property type="entry name" value="His_deacetylse_dom_sf"/>
</dbReference>
<comment type="subcellular location">
    <subcellularLocation>
        <location evidence="1">Nucleus</location>
    </subcellularLocation>
</comment>
<evidence type="ECO:0000256" key="12">
    <source>
        <dbReference type="SAM" id="MobiDB-lite"/>
    </source>
</evidence>
<keyword evidence="8" id="KW-0805">Transcription regulation</keyword>
<proteinExistence type="inferred from homology"/>
<dbReference type="PRINTS" id="PR01270">
    <property type="entry name" value="HDASUPER"/>
</dbReference>
<feature type="compositionally biased region" description="Acidic residues" evidence="12">
    <location>
        <begin position="336"/>
        <end position="353"/>
    </location>
</feature>
<evidence type="ECO:0000256" key="10">
    <source>
        <dbReference type="ARBA" id="ARBA00023242"/>
    </source>
</evidence>
<sequence>MHTYWGGNPNIKWQVGRSSMRLSQLHLHHLGTPEMTNNAPIDVTDLFGVKDLVAVVTGGGSGIGLMIAQALEANGAIVYILGRRKETLDKTASTSDVKRHGNIKPIQADVTNKKDLERAVEELTAAHGFVNVVIANSGITGPGLEGLPANPSLSQFREKLWSTSSDEFTNTFAVNNTGVFNTVAAFLELLDAGNKRGHVQQRSQVIATASVASFNRQPLAGYAYSSSKAGVVHLMKVFSTALVPYDIRSNIIAPGSPQASKRITVVAPDLIDPPGNRKLPFSKAPGPRCPRGRRMQKDAPMDGEDWQMRDAAGSNGVAGPQPPPDQGPSVNGTTSSDEEYDEGYDEEYEDSEDATVVSQLRRRGQLPTGCCYDDRMKLHCNADFTSHPHHPEDPRRIEEIIKAFKKAGLLYTGPEANVAKIVQHTPTKYMWRIAAREAAKEEILLAHTPDHYAWVENLSTMSYTELRALSVELDKGRASLYVGSLSFPAALLSCGGAIDTCKQVVESNVKNAFAVIRPPGHHAEYDQSLGFCFFNNVPVAVKVCQQEYPEICRKVLVLDWDVHHGNGIQNIFYQDPNVLYISIHVYENGQFYPGQPENPMVPDGGMEHCGTGPGLGKNINIGWHAQGMGDGEYMAAFQKIIMPIAKEFNPDLVVISAGFDAADGDELGGCFVTPPCYAHMTHMLMSLADGKLAVCLEGGYNLRAISTSAVAVARTLMGEPPPRMEIPKINRDAARVLATVQAYQAPYWECMRPGIVNVADIQDQHATRLHDHVRLGQRQDLATRHNMIPLYIQRDVLFKAYENQVLVTPNLQETERLLVILHDPPQLVAQPDSHDNHLESHNAWIVDPVVEYIDWAVSQGFGVMDINVPASLPQEEDTDAFIPRSPEKIMQAQLQELVCYLWDNYIQLYENATEIFLMGVGNAYLGVKVLLMGRDCKPRITGVVNFVTGTLRPVKSDVDPDLSAWYKEHSQVYIASDHLCWKSEDLTRKVQKRRFGSVKRSPTSGLSKMMQLHAEDVQAWILQAIASNKPETTDDEKIEEDRHTACAKHHRANQTMDRDRRNRYVPGRSPGRPGRSPPPRMGRSPPRPGRSPPRPGRSPPRPVRSPLRPGRSPPRLGRSPPRPGRSPPRPGRSPPRIGRSPPRMGRSPLRRRSRSAERFRPLRDRSPRGGGDTWRRRERSRSLQRRPSPPPRRSPSGRRTPLGRSPAMRNDRMDRPRSPMRRDNRDRPFERRDDRRRSRSPFIRDRDRGFPDRSPMRRSPGPRGGFRARSRSPSRRGGERYQSGPFNRRPSPPRDSAMPSAINSRSASGKSSPHPQPARPRSRPHSRERERTPQQPSSATSVAIRDGPKPAPAASRNFTAPAASPSSTPAPRAQPAPSGPPPRAEVTSPTIPPAGPRGYVAQPRGGSFSNRGRGSWSNGPPPPRHAPITSPSPTLGQGNGPSSIPTGPRSNPANSSGPPTPSMTSKPFNPPTGPSGGGSGGGGGSAQHNARPTLAQSMLAGMPPIIPGGKIDPAMLPTSLGVTRELEPHYRKLKAEEEKLRHELDAKQDKLRQGLVVWDRLELESKAWKTRVDFNEQSMMGLMEGPAF</sequence>
<gene>
    <name evidence="15" type="ORF">BN1708_001766</name>
</gene>
<keyword evidence="9" id="KW-0804">Transcription</keyword>
<keyword evidence="5" id="KW-0378">Hydrolase</keyword>
<dbReference type="GO" id="GO:0040029">
    <property type="term" value="P:epigenetic regulation of gene expression"/>
    <property type="evidence" value="ECO:0007669"/>
    <property type="project" value="TreeGrafter"/>
</dbReference>
<name>A0A0G4N4L3_VERLO</name>
<dbReference type="EMBL" id="CVQH01026971">
    <property type="protein sequence ID" value="CRK41397.1"/>
    <property type="molecule type" value="Genomic_DNA"/>
</dbReference>
<accession>A0A0G4N4L3</accession>
<feature type="domain" description="Arb2-like" evidence="14">
    <location>
        <begin position="768"/>
        <end position="1026"/>
    </location>
</feature>
<evidence type="ECO:0000256" key="6">
    <source>
        <dbReference type="ARBA" id="ARBA00022853"/>
    </source>
</evidence>
<dbReference type="GO" id="GO:0000118">
    <property type="term" value="C:histone deacetylase complex"/>
    <property type="evidence" value="ECO:0007669"/>
    <property type="project" value="TreeGrafter"/>
</dbReference>
<evidence type="ECO:0000256" key="8">
    <source>
        <dbReference type="ARBA" id="ARBA00023015"/>
    </source>
</evidence>
<dbReference type="InterPro" id="IPR023801">
    <property type="entry name" value="His_deacetylse_dom"/>
</dbReference>
<dbReference type="InterPro" id="IPR023696">
    <property type="entry name" value="Ureohydrolase_dom_sf"/>
</dbReference>
<dbReference type="InterPro" id="IPR020904">
    <property type="entry name" value="Sc_DH/Rdtase_CS"/>
</dbReference>
<dbReference type="FunFam" id="3.40.800.20:FF:000005">
    <property type="entry name" value="histone deacetylase 6"/>
    <property type="match status" value="1"/>
</dbReference>
<evidence type="ECO:0000313" key="16">
    <source>
        <dbReference type="Proteomes" id="UP000044602"/>
    </source>
</evidence>
<feature type="compositionally biased region" description="Low complexity" evidence="12">
    <location>
        <begin position="1360"/>
        <end position="1371"/>
    </location>
</feature>
<feature type="compositionally biased region" description="Low complexity" evidence="12">
    <location>
        <begin position="1197"/>
        <end position="1208"/>
    </location>
</feature>
<feature type="compositionally biased region" description="Basic and acidic residues" evidence="12">
    <location>
        <begin position="1154"/>
        <end position="1167"/>
    </location>
</feature>
<feature type="compositionally biased region" description="Low complexity" evidence="12">
    <location>
        <begin position="1134"/>
        <end position="1147"/>
    </location>
</feature>
<dbReference type="Pfam" id="PF09757">
    <property type="entry name" value="Arb2-like"/>
    <property type="match status" value="1"/>
</dbReference>